<reference evidence="5" key="1">
    <citation type="journal article" date="2023" name="Mol. Phylogenet. Evol.">
        <title>Genome-scale phylogeny and comparative genomics of the fungal order Sordariales.</title>
        <authorList>
            <person name="Hensen N."/>
            <person name="Bonometti L."/>
            <person name="Westerberg I."/>
            <person name="Brannstrom I.O."/>
            <person name="Guillou S."/>
            <person name="Cros-Aarteil S."/>
            <person name="Calhoun S."/>
            <person name="Haridas S."/>
            <person name="Kuo A."/>
            <person name="Mondo S."/>
            <person name="Pangilinan J."/>
            <person name="Riley R."/>
            <person name="LaButti K."/>
            <person name="Andreopoulos B."/>
            <person name="Lipzen A."/>
            <person name="Chen C."/>
            <person name="Yan M."/>
            <person name="Daum C."/>
            <person name="Ng V."/>
            <person name="Clum A."/>
            <person name="Steindorff A."/>
            <person name="Ohm R.A."/>
            <person name="Martin F."/>
            <person name="Silar P."/>
            <person name="Natvig D.O."/>
            <person name="Lalanne C."/>
            <person name="Gautier V."/>
            <person name="Ament-Velasquez S.L."/>
            <person name="Kruys A."/>
            <person name="Hutchinson M.I."/>
            <person name="Powell A.J."/>
            <person name="Barry K."/>
            <person name="Miller A.N."/>
            <person name="Grigoriev I.V."/>
            <person name="Debuchy R."/>
            <person name="Gladieux P."/>
            <person name="Hiltunen Thoren M."/>
            <person name="Johannesson H."/>
        </authorList>
    </citation>
    <scope>NUCLEOTIDE SEQUENCE</scope>
    <source>
        <strain evidence="5">CBS 359.72</strain>
    </source>
</reference>
<accession>A0AAN7HSA7</accession>
<name>A0AAN7HSA7_9PEZI</name>
<feature type="region of interest" description="Disordered" evidence="1">
    <location>
        <begin position="133"/>
        <end position="234"/>
    </location>
</feature>
<evidence type="ECO:0000313" key="5">
    <source>
        <dbReference type="EMBL" id="KAK4250010.1"/>
    </source>
</evidence>
<evidence type="ECO:0000313" key="6">
    <source>
        <dbReference type="Proteomes" id="UP001303647"/>
    </source>
</evidence>
<comment type="caution">
    <text evidence="5">The sequence shown here is derived from an EMBL/GenBank/DDBJ whole genome shotgun (WGS) entry which is preliminary data.</text>
</comment>
<keyword evidence="2" id="KW-0812">Transmembrane</keyword>
<evidence type="ECO:0000256" key="1">
    <source>
        <dbReference type="SAM" id="MobiDB-lite"/>
    </source>
</evidence>
<gene>
    <name evidence="5" type="ORF">C7999DRAFT_38932</name>
</gene>
<feature type="domain" description="VanZ-like" evidence="4">
    <location>
        <begin position="40"/>
        <end position="115"/>
    </location>
</feature>
<keyword evidence="2" id="KW-0472">Membrane</keyword>
<keyword evidence="2" id="KW-1133">Transmembrane helix</keyword>
<dbReference type="AlphaFoldDB" id="A0AAN7HSA7"/>
<reference evidence="5" key="2">
    <citation type="submission" date="2023-05" db="EMBL/GenBank/DDBJ databases">
        <authorList>
            <consortium name="Lawrence Berkeley National Laboratory"/>
            <person name="Steindorff A."/>
            <person name="Hensen N."/>
            <person name="Bonometti L."/>
            <person name="Westerberg I."/>
            <person name="Brannstrom I.O."/>
            <person name="Guillou S."/>
            <person name="Cros-Aarteil S."/>
            <person name="Calhoun S."/>
            <person name="Haridas S."/>
            <person name="Kuo A."/>
            <person name="Mondo S."/>
            <person name="Pangilinan J."/>
            <person name="Riley R."/>
            <person name="Labutti K."/>
            <person name="Andreopoulos B."/>
            <person name="Lipzen A."/>
            <person name="Chen C."/>
            <person name="Yanf M."/>
            <person name="Daum C."/>
            <person name="Ng V."/>
            <person name="Clum A."/>
            <person name="Ohm R."/>
            <person name="Martin F."/>
            <person name="Silar P."/>
            <person name="Natvig D."/>
            <person name="Lalanne C."/>
            <person name="Gautier V."/>
            <person name="Ament-Velasquez S.L."/>
            <person name="Kruys A."/>
            <person name="Hutchinson M.I."/>
            <person name="Powell A.J."/>
            <person name="Barry K."/>
            <person name="Miller A.N."/>
            <person name="Grigoriev I.V."/>
            <person name="Debuchy R."/>
            <person name="Gladieux P."/>
            <person name="Thoren M.H."/>
            <person name="Johannesson H."/>
        </authorList>
    </citation>
    <scope>NUCLEOTIDE SEQUENCE</scope>
    <source>
        <strain evidence="5">CBS 359.72</strain>
    </source>
</reference>
<evidence type="ECO:0000256" key="3">
    <source>
        <dbReference type="SAM" id="SignalP"/>
    </source>
</evidence>
<dbReference type="InterPro" id="IPR006976">
    <property type="entry name" value="VanZ-like"/>
</dbReference>
<keyword evidence="6" id="KW-1185">Reference proteome</keyword>
<evidence type="ECO:0000259" key="4">
    <source>
        <dbReference type="Pfam" id="PF04892"/>
    </source>
</evidence>
<feature type="signal peptide" evidence="3">
    <location>
        <begin position="1"/>
        <end position="26"/>
    </location>
</feature>
<feature type="transmembrane region" description="Helical" evidence="2">
    <location>
        <begin position="42"/>
        <end position="58"/>
    </location>
</feature>
<dbReference type="NCBIfam" id="NF037970">
    <property type="entry name" value="vanZ_1"/>
    <property type="match status" value="1"/>
</dbReference>
<feature type="compositionally biased region" description="Acidic residues" evidence="1">
    <location>
        <begin position="185"/>
        <end position="206"/>
    </location>
</feature>
<dbReference type="EMBL" id="MU857617">
    <property type="protein sequence ID" value="KAK4250010.1"/>
    <property type="molecule type" value="Genomic_DNA"/>
</dbReference>
<keyword evidence="3" id="KW-0732">Signal</keyword>
<dbReference type="Proteomes" id="UP001303647">
    <property type="component" value="Unassembled WGS sequence"/>
</dbReference>
<feature type="transmembrane region" description="Helical" evidence="2">
    <location>
        <begin position="65"/>
        <end position="87"/>
    </location>
</feature>
<evidence type="ECO:0000256" key="2">
    <source>
        <dbReference type="SAM" id="Phobius"/>
    </source>
</evidence>
<protein>
    <recommendedName>
        <fullName evidence="4">VanZ-like domain-containing protein</fullName>
    </recommendedName>
</protein>
<organism evidence="5 6">
    <name type="scientific">Corynascus novoguineensis</name>
    <dbReference type="NCBI Taxonomy" id="1126955"/>
    <lineage>
        <taxon>Eukaryota</taxon>
        <taxon>Fungi</taxon>
        <taxon>Dikarya</taxon>
        <taxon>Ascomycota</taxon>
        <taxon>Pezizomycotina</taxon>
        <taxon>Sordariomycetes</taxon>
        <taxon>Sordariomycetidae</taxon>
        <taxon>Sordariales</taxon>
        <taxon>Chaetomiaceae</taxon>
        <taxon>Corynascus</taxon>
    </lineage>
</organism>
<dbReference type="PANTHER" id="PTHR28008">
    <property type="entry name" value="DOMAIN PROTEIN, PUTATIVE (AFU_ORTHOLOGUE AFUA_3G10980)-RELATED"/>
    <property type="match status" value="1"/>
</dbReference>
<feature type="transmembrane region" description="Helical" evidence="2">
    <location>
        <begin position="99"/>
        <end position="117"/>
    </location>
</feature>
<dbReference type="PANTHER" id="PTHR28008:SF1">
    <property type="entry name" value="DOMAIN PROTEIN, PUTATIVE (AFU_ORTHOLOGUE AFUA_3G10980)-RELATED"/>
    <property type="match status" value="1"/>
</dbReference>
<feature type="chain" id="PRO_5042811710" description="VanZ-like domain-containing protein" evidence="3">
    <location>
        <begin position="27"/>
        <end position="234"/>
    </location>
</feature>
<proteinExistence type="predicted"/>
<dbReference type="Pfam" id="PF04892">
    <property type="entry name" value="VanZ"/>
    <property type="match status" value="1"/>
</dbReference>
<sequence>MRIRLPFAGIFVLLLFLAAYAGLTSQQHLDGTAGLPIDDKTLHFLTFLVLTVVFYWIVDTTRRRTAHLTLIVCVAGLGVGSEFVQAVLPNGRAFDVFDIVANLAGSLAGLGLCSWYHKRMLERKRLRKYSAVPTGEGVDGRAEEDLELGEGPGIRGRRSGEHEEGVIGMSGAAGTGEEGQQATTLEEEVDNWDENAVDNWDEDDTGDVGVAAPASAKNAEATAGNTGGARKRSD</sequence>